<proteinExistence type="predicted"/>
<name>A0A8S9RGY4_BRACR</name>
<dbReference type="Proteomes" id="UP000712600">
    <property type="component" value="Unassembled WGS sequence"/>
</dbReference>
<keyword evidence="1" id="KW-0472">Membrane</keyword>
<keyword evidence="1" id="KW-1133">Transmembrane helix</keyword>
<evidence type="ECO:0000313" key="3">
    <source>
        <dbReference type="Proteomes" id="UP000712600"/>
    </source>
</evidence>
<organism evidence="2 3">
    <name type="scientific">Brassica cretica</name>
    <name type="common">Mustard</name>
    <dbReference type="NCBI Taxonomy" id="69181"/>
    <lineage>
        <taxon>Eukaryota</taxon>
        <taxon>Viridiplantae</taxon>
        <taxon>Streptophyta</taxon>
        <taxon>Embryophyta</taxon>
        <taxon>Tracheophyta</taxon>
        <taxon>Spermatophyta</taxon>
        <taxon>Magnoliopsida</taxon>
        <taxon>eudicotyledons</taxon>
        <taxon>Gunneridae</taxon>
        <taxon>Pentapetalae</taxon>
        <taxon>rosids</taxon>
        <taxon>malvids</taxon>
        <taxon>Brassicales</taxon>
        <taxon>Brassicaceae</taxon>
        <taxon>Brassiceae</taxon>
        <taxon>Brassica</taxon>
    </lineage>
</organism>
<reference evidence="2" key="1">
    <citation type="submission" date="2019-12" db="EMBL/GenBank/DDBJ databases">
        <title>Genome sequencing and annotation of Brassica cretica.</title>
        <authorList>
            <person name="Studholme D.J."/>
            <person name="Sarris P."/>
        </authorList>
    </citation>
    <scope>NUCLEOTIDE SEQUENCE</scope>
    <source>
        <strain evidence="2">PFS-109/04</strain>
        <tissue evidence="2">Leaf</tissue>
    </source>
</reference>
<feature type="transmembrane region" description="Helical" evidence="1">
    <location>
        <begin position="7"/>
        <end position="26"/>
    </location>
</feature>
<sequence>MHVFKVGVALVLAVMTVVVVFEFSVYRQFSCVINVCEVHPNGEGGIRDVDIHIDVLTDRCPGLEMKSGNLTEFGDEYFEAREYGDIKVVEKRRRNLERYKSVFNSKSDDDALVCARSQLRTLLDSLVYHHF</sequence>
<accession>A0A8S9RGY4</accession>
<comment type="caution">
    <text evidence="2">The sequence shown here is derived from an EMBL/GenBank/DDBJ whole genome shotgun (WGS) entry which is preliminary data.</text>
</comment>
<keyword evidence="1" id="KW-0812">Transmembrane</keyword>
<evidence type="ECO:0000256" key="1">
    <source>
        <dbReference type="SAM" id="Phobius"/>
    </source>
</evidence>
<dbReference type="AlphaFoldDB" id="A0A8S9RGY4"/>
<evidence type="ECO:0000313" key="2">
    <source>
        <dbReference type="EMBL" id="KAF3571697.1"/>
    </source>
</evidence>
<dbReference type="EMBL" id="QGKX02000095">
    <property type="protein sequence ID" value="KAF3571697.1"/>
    <property type="molecule type" value="Genomic_DNA"/>
</dbReference>
<gene>
    <name evidence="2" type="ORF">F2Q69_00060695</name>
</gene>
<protein>
    <submittedName>
        <fullName evidence="2">Uncharacterized protein</fullName>
    </submittedName>
</protein>